<dbReference type="EMBL" id="CP022355">
    <property type="protein sequence ID" value="ASK77604.1"/>
    <property type="molecule type" value="Genomic_DNA"/>
</dbReference>
<dbReference type="Proteomes" id="UP000242175">
    <property type="component" value="Chromosome large"/>
</dbReference>
<name>A0A220VB10_9GAMM</name>
<evidence type="ECO:0000259" key="1">
    <source>
        <dbReference type="Pfam" id="PF01052"/>
    </source>
</evidence>
<protein>
    <recommendedName>
        <fullName evidence="1">Flagellar motor switch protein FliN-like C-terminal domain-containing protein</fullName>
    </recommendedName>
</protein>
<dbReference type="InterPro" id="IPR036429">
    <property type="entry name" value="SpoA-like_sf"/>
</dbReference>
<dbReference type="AlphaFoldDB" id="A0A220VB10"/>
<organism evidence="2 3">
    <name type="scientific">Paraphotobacterium marinum</name>
    <dbReference type="NCBI Taxonomy" id="1755811"/>
    <lineage>
        <taxon>Bacteria</taxon>
        <taxon>Pseudomonadati</taxon>
        <taxon>Pseudomonadota</taxon>
        <taxon>Gammaproteobacteria</taxon>
        <taxon>Vibrionales</taxon>
        <taxon>Vibrionaceae</taxon>
        <taxon>Paraphotobacterium</taxon>
    </lineage>
</organism>
<evidence type="ECO:0000313" key="3">
    <source>
        <dbReference type="Proteomes" id="UP000242175"/>
    </source>
</evidence>
<reference evidence="2 3" key="1">
    <citation type="journal article" date="2016" name="Int. J. Syst. Evol. Microbiol.">
        <title>Paraphotobacterium marinum gen. nov., sp. nov., a member of the family Vibrionaceae, isolated from surface seawater.</title>
        <authorList>
            <person name="Huang Z."/>
            <person name="Dong C."/>
            <person name="Shao Z."/>
        </authorList>
    </citation>
    <scope>NUCLEOTIDE SEQUENCE [LARGE SCALE GENOMIC DNA]</scope>
    <source>
        <strain evidence="2 3">NSCS20N07D</strain>
    </source>
</reference>
<gene>
    <name evidence="2" type="ORF">CF386_00095</name>
</gene>
<dbReference type="OrthoDB" id="5813272at2"/>
<dbReference type="Gene3D" id="2.30.330.10">
    <property type="entry name" value="SpoA-like"/>
    <property type="match status" value="1"/>
</dbReference>
<proteinExistence type="predicted"/>
<dbReference type="RefSeq" id="WP_089072514.1">
    <property type="nucleotide sequence ID" value="NZ_CBCSAM010000001.1"/>
</dbReference>
<dbReference type="InterPro" id="IPR001543">
    <property type="entry name" value="FliN-like_C"/>
</dbReference>
<keyword evidence="3" id="KW-1185">Reference proteome</keyword>
<sequence length="272" mass="31253">MGKIILDDKEKKLPKLQNEYLGHSIHIIKNKLITIFNTERPSIKKDIKQSLNQTINVSVDEITIEHQSDILNFLTHSPSYLKHQLQGFASGYMSKKVLLFFSDHFYQSDVFRISNAPITNSDLRFQEKITKVLLSYIAPKDMWEVSKPKADTGLGLKITFNIECEQLQDQMVVFLDSKIISVLEKETDILMPREKIIQCLHKNLETIPIKVSATLTQKSMKLSDVLKLKENDIIETDLFSSIPIHVGSSQLFEGKIVEKDKQLIIVIQQERS</sequence>
<dbReference type="Pfam" id="PF01052">
    <property type="entry name" value="FliMN_C"/>
    <property type="match status" value="1"/>
</dbReference>
<accession>A0A220VB10</accession>
<feature type="domain" description="Flagellar motor switch protein FliN-like C-terminal" evidence="1">
    <location>
        <begin position="203"/>
        <end position="269"/>
    </location>
</feature>
<evidence type="ECO:0000313" key="2">
    <source>
        <dbReference type="EMBL" id="ASK77604.1"/>
    </source>
</evidence>
<dbReference type="SUPFAM" id="SSF101801">
    <property type="entry name" value="Surface presentation of antigens (SPOA)"/>
    <property type="match status" value="1"/>
</dbReference>
<dbReference type="KEGG" id="pmai:CF386_00095"/>